<dbReference type="Proteomes" id="UP001566204">
    <property type="component" value="Unassembled WGS sequence"/>
</dbReference>
<dbReference type="Gene3D" id="2.70.98.10">
    <property type="match status" value="1"/>
</dbReference>
<dbReference type="InterPro" id="IPR029486">
    <property type="entry name" value="GH97_N"/>
</dbReference>
<dbReference type="InterPro" id="IPR017853">
    <property type="entry name" value="GH"/>
</dbReference>
<dbReference type="GeneID" id="78460940"/>
<sequence>MSLFLITLGLRAQELLSPSGKLKLQFSLDASGAPTYSLSYKGQAVIKPSKLGLELTGNTKKVEFSGAGEGDRESLSSSLYDQFEQTAQESKQVDERWNPVWGEESEIRNQYNELAISLQQKTSKRKLVVRFRLFDQGLGFRYEFPEQKEMTYLVVKEEKTQFAMNGDHTAFWIPGDYDTQEYDYTKSRLSEIRGLMAKAITPNASQTPFSPTGVQTALMMKSDDGLYINIHEAALINYACMHLHLDDKNFVFQSWLTPDANGTKGNLQTPARSPWRTIMVSDDARDILASRMTLNLNEPTKIKDPSWIKPTKYVGVWWEMITGKSEWSYTYDLPSVHLGETDYSKVKPHGKHGATTANVKRYIDFAAKHGFDGVLVEGWNIGWEDWFGNAKDHVFDFVTPYPDFDLVSIRDYAKHKGVKMIMHHETSGAVRNYERYLDSAYRFMKDNGYDAVKSGYVGNIIPRGEYHYSQWINNHYQYALEKAAKYKIMVNAHEAVRPTGLSRTWPNLIGNESARGTEYQAFGGNHANHVTILPFTRLIGGPMDYTPGIFEMDIQKINPKNTSHVNSTLANQLALYVTMYSPLQMAADLPENYERFMDAFQFIKDVAVDWDSSLYLEAEPGEYLTIARKSKGKNEWFVGNVSGEKGHESILDFGFLTKGKKYEATMYADAPDAHYKTNPQAYVIKKLKINNKSKLKQKSAPGGGFAIRIVEL</sequence>
<organism evidence="7 8">
    <name type="scientific">Sphingobacterium thalpophilum</name>
    <dbReference type="NCBI Taxonomy" id="259"/>
    <lineage>
        <taxon>Bacteria</taxon>
        <taxon>Pseudomonadati</taxon>
        <taxon>Bacteroidota</taxon>
        <taxon>Sphingobacteriia</taxon>
        <taxon>Sphingobacteriales</taxon>
        <taxon>Sphingobacteriaceae</taxon>
        <taxon>Sphingobacterium</taxon>
    </lineage>
</organism>
<gene>
    <name evidence="7" type="ORF">ABTW24_09255</name>
</gene>
<dbReference type="Gene3D" id="3.20.20.70">
    <property type="entry name" value="Aldolase class I"/>
    <property type="match status" value="1"/>
</dbReference>
<keyword evidence="7" id="KW-0378">Hydrolase</keyword>
<evidence type="ECO:0000259" key="5">
    <source>
        <dbReference type="Pfam" id="PF14508"/>
    </source>
</evidence>
<feature type="domain" description="Glycosyl-hydrolase 97 C-terminal oligomerisation" evidence="6">
    <location>
        <begin position="609"/>
        <end position="709"/>
    </location>
</feature>
<protein>
    <submittedName>
        <fullName evidence="7">Glycoside hydrolase family 97 protein</fullName>
    </submittedName>
</protein>
<feature type="domain" description="Glycosyl-hydrolase 97 catalytic" evidence="4">
    <location>
        <begin position="317"/>
        <end position="514"/>
    </location>
</feature>
<dbReference type="EMBL" id="JBEOQB010000002">
    <property type="protein sequence ID" value="MEZ0451781.1"/>
    <property type="molecule type" value="Genomic_DNA"/>
</dbReference>
<evidence type="ECO:0000259" key="4">
    <source>
        <dbReference type="Pfam" id="PF10566"/>
    </source>
</evidence>
<keyword evidence="8" id="KW-1185">Reference proteome</keyword>
<dbReference type="InterPro" id="IPR052720">
    <property type="entry name" value="Glycosyl_hydrolase_97"/>
</dbReference>
<dbReference type="InterPro" id="IPR014718">
    <property type="entry name" value="GH-type_carb-bd"/>
</dbReference>
<dbReference type="SUPFAM" id="SSF51445">
    <property type="entry name" value="(Trans)glycosidases"/>
    <property type="match status" value="1"/>
</dbReference>
<evidence type="ECO:0000256" key="2">
    <source>
        <dbReference type="ARBA" id="ARBA00011245"/>
    </source>
</evidence>
<evidence type="ECO:0000256" key="3">
    <source>
        <dbReference type="ARBA" id="ARBA00022837"/>
    </source>
</evidence>
<name>A0ABV4HBB2_9SPHI</name>
<dbReference type="PANTHER" id="PTHR35803:SF1">
    <property type="entry name" value="GLUCAN 1,4-ALPHA-GLUCOSIDASE SUSB"/>
    <property type="match status" value="1"/>
</dbReference>
<dbReference type="Pfam" id="PF10566">
    <property type="entry name" value="Glyco_hydro_97"/>
    <property type="match status" value="1"/>
</dbReference>
<reference evidence="7 8" key="1">
    <citation type="submission" date="2024-06" db="EMBL/GenBank/DDBJ databases">
        <title>Soil Sphingobacterium thalpophilum.</title>
        <authorList>
            <person name="Yang J."/>
            <person name="Li J."/>
        </authorList>
    </citation>
    <scope>NUCLEOTIDE SEQUENCE [LARGE SCALE GENOMIC DNA]</scope>
    <source>
        <strain evidence="7 8">22g91tb</strain>
    </source>
</reference>
<evidence type="ECO:0000313" key="7">
    <source>
        <dbReference type="EMBL" id="MEZ0451781.1"/>
    </source>
</evidence>
<dbReference type="InterPro" id="IPR019563">
    <property type="entry name" value="GH97_catalytic"/>
</dbReference>
<dbReference type="RefSeq" id="WP_037534095.1">
    <property type="nucleotide sequence ID" value="NZ_JBEOQB010000002.1"/>
</dbReference>
<dbReference type="GO" id="GO:0016787">
    <property type="term" value="F:hydrolase activity"/>
    <property type="evidence" value="ECO:0007669"/>
    <property type="project" value="UniProtKB-KW"/>
</dbReference>
<comment type="caution">
    <text evidence="7">The sequence shown here is derived from an EMBL/GenBank/DDBJ whole genome shotgun (WGS) entry which is preliminary data.</text>
</comment>
<evidence type="ECO:0000313" key="8">
    <source>
        <dbReference type="Proteomes" id="UP001566204"/>
    </source>
</evidence>
<feature type="domain" description="Glycosyl-hydrolase 97 N-terminal" evidence="5">
    <location>
        <begin position="16"/>
        <end position="299"/>
    </location>
</feature>
<evidence type="ECO:0000259" key="6">
    <source>
        <dbReference type="Pfam" id="PF14509"/>
    </source>
</evidence>
<dbReference type="InterPro" id="IPR013785">
    <property type="entry name" value="Aldolase_TIM"/>
</dbReference>
<dbReference type="Pfam" id="PF14508">
    <property type="entry name" value="GH97_N"/>
    <property type="match status" value="1"/>
</dbReference>
<keyword evidence="3" id="KW-0106">Calcium</keyword>
<dbReference type="InterPro" id="IPR029483">
    <property type="entry name" value="GH97_C"/>
</dbReference>
<accession>A0ABV4HBB2</accession>
<dbReference type="Pfam" id="PF14509">
    <property type="entry name" value="GH97_C"/>
    <property type="match status" value="1"/>
</dbReference>
<dbReference type="PANTHER" id="PTHR35803">
    <property type="entry name" value="GLUCAN 1,4-ALPHA-GLUCOSIDASE SUSB-RELATED"/>
    <property type="match status" value="1"/>
</dbReference>
<comment type="cofactor">
    <cofactor evidence="1">
        <name>Ca(2+)</name>
        <dbReference type="ChEBI" id="CHEBI:29108"/>
    </cofactor>
</comment>
<proteinExistence type="predicted"/>
<evidence type="ECO:0000256" key="1">
    <source>
        <dbReference type="ARBA" id="ARBA00001913"/>
    </source>
</evidence>
<comment type="subunit">
    <text evidence="2">Monomer.</text>
</comment>